<evidence type="ECO:0000259" key="7">
    <source>
        <dbReference type="Pfam" id="PF06271"/>
    </source>
</evidence>
<protein>
    <submittedName>
        <fullName evidence="8">Predicted membrane protein/domain protein</fullName>
    </submittedName>
</protein>
<comment type="subcellular location">
    <subcellularLocation>
        <location evidence="1">Cell membrane</location>
        <topology evidence="1">Multi-pass membrane protein</topology>
    </subcellularLocation>
</comment>
<evidence type="ECO:0000256" key="6">
    <source>
        <dbReference type="SAM" id="Phobius"/>
    </source>
</evidence>
<keyword evidence="3 6" id="KW-0812">Transmembrane</keyword>
<dbReference type="STRING" id="446469.Sked_14920"/>
<dbReference type="OrthoDB" id="9793824at2"/>
<dbReference type="Proteomes" id="UP000000322">
    <property type="component" value="Chromosome"/>
</dbReference>
<dbReference type="InterPro" id="IPR051791">
    <property type="entry name" value="Pra-immunoreactive"/>
</dbReference>
<name>D1BFR7_SANKS</name>
<organism evidence="8 9">
    <name type="scientific">Sanguibacter keddieii (strain ATCC 51767 / DSM 10542 / NCFB 3025 / ST-74)</name>
    <dbReference type="NCBI Taxonomy" id="446469"/>
    <lineage>
        <taxon>Bacteria</taxon>
        <taxon>Bacillati</taxon>
        <taxon>Actinomycetota</taxon>
        <taxon>Actinomycetes</taxon>
        <taxon>Micrococcales</taxon>
        <taxon>Sanguibacteraceae</taxon>
        <taxon>Sanguibacter</taxon>
    </lineage>
</organism>
<dbReference type="GO" id="GO:0005886">
    <property type="term" value="C:plasma membrane"/>
    <property type="evidence" value="ECO:0007669"/>
    <property type="project" value="UniProtKB-SubCell"/>
</dbReference>
<keyword evidence="4 6" id="KW-1133">Transmembrane helix</keyword>
<keyword evidence="2" id="KW-1003">Cell membrane</keyword>
<dbReference type="HOGENOM" id="CLU_758388_0_0_11"/>
<dbReference type="RefSeq" id="WP_012866497.1">
    <property type="nucleotide sequence ID" value="NC_013521.1"/>
</dbReference>
<feature type="domain" description="RDD" evidence="7">
    <location>
        <begin position="20"/>
        <end position="152"/>
    </location>
</feature>
<dbReference type="eggNOG" id="COG1714">
    <property type="taxonomic scope" value="Bacteria"/>
</dbReference>
<dbReference type="EMBL" id="CP001819">
    <property type="protein sequence ID" value="ACZ21428.1"/>
    <property type="molecule type" value="Genomic_DNA"/>
</dbReference>
<gene>
    <name evidence="8" type="ordered locus">Sked_14920</name>
</gene>
<evidence type="ECO:0000256" key="5">
    <source>
        <dbReference type="ARBA" id="ARBA00023136"/>
    </source>
</evidence>
<dbReference type="Pfam" id="PF06271">
    <property type="entry name" value="RDD"/>
    <property type="match status" value="1"/>
</dbReference>
<reference evidence="8 9" key="1">
    <citation type="journal article" date="2009" name="Stand. Genomic Sci.">
        <title>Complete genome sequence of Sanguibacter keddieii type strain (ST-74).</title>
        <authorList>
            <person name="Ivanova N."/>
            <person name="Sikorski J."/>
            <person name="Sims D."/>
            <person name="Brettin T."/>
            <person name="Detter J.C."/>
            <person name="Han C."/>
            <person name="Lapidus A."/>
            <person name="Copeland A."/>
            <person name="Glavina Del Rio T."/>
            <person name="Nolan M."/>
            <person name="Chen F."/>
            <person name="Lucas S."/>
            <person name="Tice H."/>
            <person name="Cheng J.F."/>
            <person name="Bruce D."/>
            <person name="Goodwin L."/>
            <person name="Pitluck S."/>
            <person name="Pati A."/>
            <person name="Mavromatis K."/>
            <person name="Chen A."/>
            <person name="Palaniappan K."/>
            <person name="D'haeseleer P."/>
            <person name="Chain P."/>
            <person name="Bristow J."/>
            <person name="Eisen J.A."/>
            <person name="Markowitz V."/>
            <person name="Hugenholtz P."/>
            <person name="Goker M."/>
            <person name="Pukall R."/>
            <person name="Klenk H.P."/>
            <person name="Kyrpides N.C."/>
        </authorList>
    </citation>
    <scope>NUCLEOTIDE SEQUENCE [LARGE SCALE GENOMIC DNA]</scope>
    <source>
        <strain evidence="9">ATCC 51767 / DSM 10542 / NCFB 3025 / ST-74</strain>
    </source>
</reference>
<evidence type="ECO:0000313" key="8">
    <source>
        <dbReference type="EMBL" id="ACZ21428.1"/>
    </source>
</evidence>
<sequence>MVTDDAHLTRVPETVAKVHYASWTARVVAAVIDGFAFSGIVFLVAGPVITDTNIAIPLLALNDLDMSVVPAAARWSIVGVWLAFMLVQGLGGATLGKRVVGIAVVSRESGRPIGLLGSVLRWFAHLADVILLIGYLRPLWDAERRTFADSILGTVVLQTRTVRPNRLVERLLQRRRGLSSPTVEERRTFGDPDTGPWGRTLTALATVLALLFAALAVSVQSSGGQTSTQCAFGDGTSSTFEPLSVSIRSEGGVRTERRLGIERSVSTPDGRIDADWAWTGEAPDGTSVELVATSADGTEIRRTAFVPAGSVSDEWLDGDGPGLPGRGAGTVEIDGHDLASLGGSWTATTTISVDDEPVGSCTLSR</sequence>
<dbReference type="InterPro" id="IPR010432">
    <property type="entry name" value="RDD"/>
</dbReference>
<keyword evidence="5 6" id="KW-0472">Membrane</keyword>
<feature type="transmembrane region" description="Helical" evidence="6">
    <location>
        <begin position="201"/>
        <end position="219"/>
    </location>
</feature>
<dbReference type="KEGG" id="ske:Sked_14920"/>
<feature type="transmembrane region" description="Helical" evidence="6">
    <location>
        <begin position="72"/>
        <end position="93"/>
    </location>
</feature>
<feature type="transmembrane region" description="Helical" evidence="6">
    <location>
        <begin position="113"/>
        <end position="136"/>
    </location>
</feature>
<accession>D1BFR7</accession>
<evidence type="ECO:0000313" key="9">
    <source>
        <dbReference type="Proteomes" id="UP000000322"/>
    </source>
</evidence>
<dbReference type="PANTHER" id="PTHR36115:SF6">
    <property type="entry name" value="PROLINE-RICH ANTIGEN HOMOLOG"/>
    <property type="match status" value="1"/>
</dbReference>
<evidence type="ECO:0000256" key="4">
    <source>
        <dbReference type="ARBA" id="ARBA00022989"/>
    </source>
</evidence>
<dbReference type="AlphaFoldDB" id="D1BFR7"/>
<evidence type="ECO:0000256" key="3">
    <source>
        <dbReference type="ARBA" id="ARBA00022692"/>
    </source>
</evidence>
<feature type="transmembrane region" description="Helical" evidence="6">
    <location>
        <begin position="27"/>
        <end position="49"/>
    </location>
</feature>
<keyword evidence="9" id="KW-1185">Reference proteome</keyword>
<evidence type="ECO:0000256" key="2">
    <source>
        <dbReference type="ARBA" id="ARBA00022475"/>
    </source>
</evidence>
<evidence type="ECO:0000256" key="1">
    <source>
        <dbReference type="ARBA" id="ARBA00004651"/>
    </source>
</evidence>
<dbReference type="PANTHER" id="PTHR36115">
    <property type="entry name" value="PROLINE-RICH ANTIGEN HOMOLOG-RELATED"/>
    <property type="match status" value="1"/>
</dbReference>
<proteinExistence type="predicted"/>